<reference evidence="5 6" key="1">
    <citation type="submission" date="2019-08" db="EMBL/GenBank/DDBJ databases">
        <title>Genome sequencing of Paenibacillus faecis DSM 23593(T).</title>
        <authorList>
            <person name="Kook J.-K."/>
            <person name="Park S.-N."/>
            <person name="Lim Y.K."/>
        </authorList>
    </citation>
    <scope>NUCLEOTIDE SEQUENCE [LARGE SCALE GENOMIC DNA]</scope>
    <source>
        <strain evidence="5 6">DSM 23593</strain>
    </source>
</reference>
<sequence length="113" mass="12768">MCRSIGLPERQGPLPAFIRRMLNHGGCRGRNPTRVSGITIMEYVMKKRIEKAKQLLENTNYTITRIAVIIGFSSAAHFSTTFRKRLGISPSEYRTSYNAYNVCGGDLEKLVIE</sequence>
<dbReference type="EMBL" id="VSDO01000003">
    <property type="protein sequence ID" value="TYA12362.1"/>
    <property type="molecule type" value="Genomic_DNA"/>
</dbReference>
<dbReference type="AlphaFoldDB" id="A0A5D0CRH2"/>
<evidence type="ECO:0000256" key="1">
    <source>
        <dbReference type="ARBA" id="ARBA00023015"/>
    </source>
</evidence>
<dbReference type="InterPro" id="IPR018062">
    <property type="entry name" value="HTH_AraC-typ_CS"/>
</dbReference>
<dbReference type="GO" id="GO:0043565">
    <property type="term" value="F:sequence-specific DNA binding"/>
    <property type="evidence" value="ECO:0007669"/>
    <property type="project" value="InterPro"/>
</dbReference>
<dbReference type="SUPFAM" id="SSF46689">
    <property type="entry name" value="Homeodomain-like"/>
    <property type="match status" value="1"/>
</dbReference>
<dbReference type="InterPro" id="IPR009057">
    <property type="entry name" value="Homeodomain-like_sf"/>
</dbReference>
<name>A0A5D0CRH2_9BACL</name>
<accession>A0A5D0CRH2</accession>
<dbReference type="OrthoDB" id="345425at2"/>
<dbReference type="Gene3D" id="1.10.10.60">
    <property type="entry name" value="Homeodomain-like"/>
    <property type="match status" value="1"/>
</dbReference>
<dbReference type="PROSITE" id="PS01124">
    <property type="entry name" value="HTH_ARAC_FAMILY_2"/>
    <property type="match status" value="1"/>
</dbReference>
<dbReference type="SMART" id="SM00342">
    <property type="entry name" value="HTH_ARAC"/>
    <property type="match status" value="1"/>
</dbReference>
<keyword evidence="2" id="KW-0238">DNA-binding</keyword>
<gene>
    <name evidence="5" type="ORF">FRY98_16845</name>
</gene>
<comment type="caution">
    <text evidence="5">The sequence shown here is derived from an EMBL/GenBank/DDBJ whole genome shotgun (WGS) entry which is preliminary data.</text>
</comment>
<organism evidence="5 6">
    <name type="scientific">Paenibacillus faecis</name>
    <dbReference type="NCBI Taxonomy" id="862114"/>
    <lineage>
        <taxon>Bacteria</taxon>
        <taxon>Bacillati</taxon>
        <taxon>Bacillota</taxon>
        <taxon>Bacilli</taxon>
        <taxon>Bacillales</taxon>
        <taxon>Paenibacillaceae</taxon>
        <taxon>Paenibacillus</taxon>
    </lineage>
</organism>
<evidence type="ECO:0000256" key="2">
    <source>
        <dbReference type="ARBA" id="ARBA00023125"/>
    </source>
</evidence>
<dbReference type="PRINTS" id="PR00032">
    <property type="entry name" value="HTHARAC"/>
</dbReference>
<dbReference type="Proteomes" id="UP000325218">
    <property type="component" value="Unassembled WGS sequence"/>
</dbReference>
<feature type="domain" description="HTH araC/xylS-type" evidence="4">
    <location>
        <begin position="34"/>
        <end position="96"/>
    </location>
</feature>
<evidence type="ECO:0000313" key="5">
    <source>
        <dbReference type="EMBL" id="TYA12362.1"/>
    </source>
</evidence>
<dbReference type="Pfam" id="PF12833">
    <property type="entry name" value="HTH_18"/>
    <property type="match status" value="1"/>
</dbReference>
<dbReference type="InterPro" id="IPR020449">
    <property type="entry name" value="Tscrpt_reg_AraC-type_HTH"/>
</dbReference>
<protein>
    <submittedName>
        <fullName evidence="5">Helix-turn-helix transcriptional regulator</fullName>
    </submittedName>
</protein>
<proteinExistence type="predicted"/>
<keyword evidence="6" id="KW-1185">Reference proteome</keyword>
<dbReference type="PANTHER" id="PTHR43280:SF2">
    <property type="entry name" value="HTH-TYPE TRANSCRIPTIONAL REGULATOR EXSA"/>
    <property type="match status" value="1"/>
</dbReference>
<dbReference type="PROSITE" id="PS00041">
    <property type="entry name" value="HTH_ARAC_FAMILY_1"/>
    <property type="match status" value="1"/>
</dbReference>
<dbReference type="InterPro" id="IPR018060">
    <property type="entry name" value="HTH_AraC"/>
</dbReference>
<keyword evidence="1" id="KW-0805">Transcription regulation</keyword>
<evidence type="ECO:0000256" key="3">
    <source>
        <dbReference type="ARBA" id="ARBA00023163"/>
    </source>
</evidence>
<dbReference type="PANTHER" id="PTHR43280">
    <property type="entry name" value="ARAC-FAMILY TRANSCRIPTIONAL REGULATOR"/>
    <property type="match status" value="1"/>
</dbReference>
<evidence type="ECO:0000259" key="4">
    <source>
        <dbReference type="PROSITE" id="PS01124"/>
    </source>
</evidence>
<dbReference type="GO" id="GO:0003700">
    <property type="term" value="F:DNA-binding transcription factor activity"/>
    <property type="evidence" value="ECO:0007669"/>
    <property type="project" value="InterPro"/>
</dbReference>
<evidence type="ECO:0000313" key="6">
    <source>
        <dbReference type="Proteomes" id="UP000325218"/>
    </source>
</evidence>
<keyword evidence="3" id="KW-0804">Transcription</keyword>